<evidence type="ECO:0000256" key="11">
    <source>
        <dbReference type="ARBA" id="ARBA00022843"/>
    </source>
</evidence>
<evidence type="ECO:0000256" key="15">
    <source>
        <dbReference type="ARBA" id="ARBA00039650"/>
    </source>
</evidence>
<evidence type="ECO:0000259" key="19">
    <source>
        <dbReference type="PROSITE" id="PS51793"/>
    </source>
</evidence>
<evidence type="ECO:0000313" key="20">
    <source>
        <dbReference type="EMBL" id="CAK6442117.1"/>
    </source>
</evidence>
<evidence type="ECO:0000256" key="12">
    <source>
        <dbReference type="ARBA" id="ARBA00023242"/>
    </source>
</evidence>
<keyword evidence="9" id="KW-0498">Mitosis</keyword>
<evidence type="ECO:0000256" key="3">
    <source>
        <dbReference type="ARBA" id="ARBA00004584"/>
    </source>
</evidence>
<evidence type="ECO:0000313" key="21">
    <source>
        <dbReference type="Proteomes" id="UP001314169"/>
    </source>
</evidence>
<keyword evidence="13" id="KW-0131">Cell cycle</keyword>
<dbReference type="Proteomes" id="UP001314169">
    <property type="component" value="Chromosome 2"/>
</dbReference>
<evidence type="ECO:0000256" key="17">
    <source>
        <dbReference type="SAM" id="Coils"/>
    </source>
</evidence>
<keyword evidence="6" id="KW-0597">Phosphoprotein</keyword>
<keyword evidence="5" id="KW-1017">Isopeptide bond</keyword>
<evidence type="ECO:0000256" key="1">
    <source>
        <dbReference type="ARBA" id="ARBA00003694"/>
    </source>
</evidence>
<dbReference type="PROSITE" id="PS51793">
    <property type="entry name" value="MIS18"/>
    <property type="match status" value="1"/>
</dbReference>
<keyword evidence="4" id="KW-0158">Chromosome</keyword>
<dbReference type="Pfam" id="PF03226">
    <property type="entry name" value="Yippee-Mis18"/>
    <property type="match status" value="1"/>
</dbReference>
<keyword evidence="11" id="KW-0832">Ubl conjugation</keyword>
<dbReference type="PANTHER" id="PTHR16431">
    <property type="entry name" value="NEUROGENIC PROTEIN MASTERMIND"/>
    <property type="match status" value="1"/>
</dbReference>
<keyword evidence="12" id="KW-0539">Nucleus</keyword>
<dbReference type="PANTHER" id="PTHR16431:SF2">
    <property type="entry name" value="PROTEIN MIS18-ALPHA"/>
    <property type="match status" value="1"/>
</dbReference>
<gene>
    <name evidence="20" type="ORF">MPIPNATIZW_LOCUS10423</name>
</gene>
<evidence type="ECO:0000256" key="5">
    <source>
        <dbReference type="ARBA" id="ARBA00022499"/>
    </source>
</evidence>
<feature type="coiled-coil region" evidence="17">
    <location>
        <begin position="194"/>
        <end position="228"/>
    </location>
</feature>
<evidence type="ECO:0000256" key="16">
    <source>
        <dbReference type="ARBA" id="ARBA00046705"/>
    </source>
</evidence>
<dbReference type="EMBL" id="OY882859">
    <property type="protein sequence ID" value="CAK6442117.1"/>
    <property type="molecule type" value="Genomic_DNA"/>
</dbReference>
<keyword evidence="14" id="KW-0137">Centromere</keyword>
<evidence type="ECO:0000256" key="6">
    <source>
        <dbReference type="ARBA" id="ARBA00022553"/>
    </source>
</evidence>
<keyword evidence="21" id="KW-1185">Reference proteome</keyword>
<comment type="subcellular location">
    <subcellularLocation>
        <location evidence="3">Chromosome</location>
        <location evidence="3">Centromere</location>
    </subcellularLocation>
    <subcellularLocation>
        <location evidence="2">Nucleus</location>
    </subcellularLocation>
</comment>
<comment type="subunit">
    <text evidence="16">Homodimer, and heterodimer with OIP5/MIS18B. Identified in a complex containing MIS18A, OIP5/MIS18B, MIS18BP1, RBBP7 and RBBP4.</text>
</comment>
<keyword evidence="7" id="KW-0132">Cell division</keyword>
<feature type="domain" description="Mis18" evidence="19">
    <location>
        <begin position="78"/>
        <end position="175"/>
    </location>
</feature>
<evidence type="ECO:0000256" key="4">
    <source>
        <dbReference type="ARBA" id="ARBA00022454"/>
    </source>
</evidence>
<feature type="compositionally biased region" description="Low complexity" evidence="18">
    <location>
        <begin position="21"/>
        <end position="38"/>
    </location>
</feature>
<sequence length="231" mass="24486">MAGAPAPERCRGCAGPGCACGARGARAEPPLLGRRLSGGSPGRPPREPWASTWGSLSRPAPAAERSAEAAAARDEDRPLVFLCAGCRRPLGDSLSWVAGPEAGCILLRSVSSNVSVDAEQILSKRENENGCILESLRCAGCALPLGHIYRSTPGHLDYKRDLFCLGVGATESYVLGSSEKHIVSEDKALGLESRAEIENSLKQMEDVLTILQTKLQDLEAKLTFASSRSEL</sequence>
<evidence type="ECO:0000256" key="8">
    <source>
        <dbReference type="ARBA" id="ARBA00022723"/>
    </source>
</evidence>
<keyword evidence="10" id="KW-0862">Zinc</keyword>
<evidence type="ECO:0000256" key="14">
    <source>
        <dbReference type="ARBA" id="ARBA00023328"/>
    </source>
</evidence>
<feature type="region of interest" description="Disordered" evidence="18">
    <location>
        <begin position="21"/>
        <end position="71"/>
    </location>
</feature>
<comment type="function">
    <text evidence="1">Required for recruitment of CENPA to centromeres and normal chromosome segregation during mitosis.</text>
</comment>
<organism evidence="20 21">
    <name type="scientific">Pipistrellus nathusii</name>
    <name type="common">Nathusius' pipistrelle</name>
    <dbReference type="NCBI Taxonomy" id="59473"/>
    <lineage>
        <taxon>Eukaryota</taxon>
        <taxon>Metazoa</taxon>
        <taxon>Chordata</taxon>
        <taxon>Craniata</taxon>
        <taxon>Vertebrata</taxon>
        <taxon>Euteleostomi</taxon>
        <taxon>Mammalia</taxon>
        <taxon>Eutheria</taxon>
        <taxon>Laurasiatheria</taxon>
        <taxon>Chiroptera</taxon>
        <taxon>Yangochiroptera</taxon>
        <taxon>Vespertilionidae</taxon>
        <taxon>Pipistrellus</taxon>
    </lineage>
</organism>
<keyword evidence="17" id="KW-0175">Coiled coil</keyword>
<keyword evidence="8" id="KW-0479">Metal-binding</keyword>
<protein>
    <recommendedName>
        <fullName evidence="15">Protein Mis18-alpha</fullName>
    </recommendedName>
</protein>
<evidence type="ECO:0000256" key="13">
    <source>
        <dbReference type="ARBA" id="ARBA00023306"/>
    </source>
</evidence>
<dbReference type="InterPro" id="IPR034752">
    <property type="entry name" value="Mis18"/>
</dbReference>
<name>A0ABP0A0Q9_PIPNA</name>
<evidence type="ECO:0000256" key="2">
    <source>
        <dbReference type="ARBA" id="ARBA00004123"/>
    </source>
</evidence>
<evidence type="ECO:0000256" key="10">
    <source>
        <dbReference type="ARBA" id="ARBA00022833"/>
    </source>
</evidence>
<dbReference type="InterPro" id="IPR004910">
    <property type="entry name" value="Yippee/Mis18/Cereblon"/>
</dbReference>
<accession>A0ABP0A0Q9</accession>
<evidence type="ECO:0000256" key="7">
    <source>
        <dbReference type="ARBA" id="ARBA00022618"/>
    </source>
</evidence>
<evidence type="ECO:0000256" key="9">
    <source>
        <dbReference type="ARBA" id="ARBA00022776"/>
    </source>
</evidence>
<evidence type="ECO:0000256" key="18">
    <source>
        <dbReference type="SAM" id="MobiDB-lite"/>
    </source>
</evidence>
<reference evidence="20" key="1">
    <citation type="submission" date="2023-12" db="EMBL/GenBank/DDBJ databases">
        <authorList>
            <person name="Brown T."/>
        </authorList>
    </citation>
    <scope>NUCLEOTIDE SEQUENCE</scope>
</reference>
<proteinExistence type="predicted"/>